<organism evidence="3 4">
    <name type="scientific">Clostridium neuense</name>
    <dbReference type="NCBI Taxonomy" id="1728934"/>
    <lineage>
        <taxon>Bacteria</taxon>
        <taxon>Bacillati</taxon>
        <taxon>Bacillota</taxon>
        <taxon>Clostridia</taxon>
        <taxon>Eubacteriales</taxon>
        <taxon>Clostridiaceae</taxon>
        <taxon>Clostridium</taxon>
    </lineage>
</organism>
<keyword evidence="4" id="KW-1185">Reference proteome</keyword>
<dbReference type="EMBL" id="JBJIAA010000001">
    <property type="protein sequence ID" value="MFL0249176.1"/>
    <property type="molecule type" value="Genomic_DNA"/>
</dbReference>
<dbReference type="SUPFAM" id="SSF50104">
    <property type="entry name" value="Translation proteins SH3-like domain"/>
    <property type="match status" value="1"/>
</dbReference>
<gene>
    <name evidence="3" type="ORF">ACJDT4_01980</name>
</gene>
<dbReference type="CDD" id="cd06088">
    <property type="entry name" value="KOW_RPL14"/>
    <property type="match status" value="1"/>
</dbReference>
<keyword evidence="2" id="KW-0687">Ribonucleoprotein</keyword>
<protein>
    <submittedName>
        <fullName evidence="3">RNA-binding protein</fullName>
    </submittedName>
</protein>
<dbReference type="InterPro" id="IPR014722">
    <property type="entry name" value="Rib_uL2_dom2"/>
</dbReference>
<reference evidence="3 4" key="1">
    <citation type="submission" date="2024-11" db="EMBL/GenBank/DDBJ databases">
        <authorList>
            <person name="Heng Y.C."/>
            <person name="Lim A.C.H."/>
            <person name="Lee J.K.Y."/>
            <person name="Kittelmann S."/>
        </authorList>
    </citation>
    <scope>NUCLEOTIDE SEQUENCE [LARGE SCALE GENOMIC DNA]</scope>
    <source>
        <strain evidence="3 4">WILCCON 0114</strain>
    </source>
</reference>
<accession>A0ABW8TAI9</accession>
<dbReference type="RefSeq" id="WP_406785845.1">
    <property type="nucleotide sequence ID" value="NZ_JBJIAA010000001.1"/>
</dbReference>
<name>A0ABW8TAI9_9CLOT</name>
<sequence>MGNDYIGKVVYSKAGRDKENCFIIIGILDEQYVYISDGSLRKVEKPKKKKLKHLSVTKIVSEEIRDNLISGKNVSNVTVKKFLQSVCTNKEV</sequence>
<evidence type="ECO:0000313" key="4">
    <source>
        <dbReference type="Proteomes" id="UP001623592"/>
    </source>
</evidence>
<dbReference type="InterPro" id="IPR008991">
    <property type="entry name" value="Translation_prot_SH3-like_sf"/>
</dbReference>
<evidence type="ECO:0000256" key="2">
    <source>
        <dbReference type="ARBA" id="ARBA00023274"/>
    </source>
</evidence>
<keyword evidence="1" id="KW-0689">Ribosomal protein</keyword>
<comment type="caution">
    <text evidence="3">The sequence shown here is derived from an EMBL/GenBank/DDBJ whole genome shotgun (WGS) entry which is preliminary data.</text>
</comment>
<dbReference type="Proteomes" id="UP001623592">
    <property type="component" value="Unassembled WGS sequence"/>
</dbReference>
<dbReference type="InterPro" id="IPR041985">
    <property type="entry name" value="Ribosomal_eL14_KOW"/>
</dbReference>
<proteinExistence type="predicted"/>
<dbReference type="Gene3D" id="2.30.30.30">
    <property type="match status" value="1"/>
</dbReference>
<evidence type="ECO:0000256" key="1">
    <source>
        <dbReference type="ARBA" id="ARBA00022980"/>
    </source>
</evidence>
<evidence type="ECO:0000313" key="3">
    <source>
        <dbReference type="EMBL" id="MFL0249176.1"/>
    </source>
</evidence>